<feature type="domain" description="Lipoyl-binding" evidence="2">
    <location>
        <begin position="84"/>
        <end position="161"/>
    </location>
</feature>
<dbReference type="InterPro" id="IPR011053">
    <property type="entry name" value="Single_hybrid_motif"/>
</dbReference>
<dbReference type="PANTHER" id="PTHR45266:SF3">
    <property type="entry name" value="OXALOACETATE DECARBOXYLASE ALPHA CHAIN"/>
    <property type="match status" value="1"/>
</dbReference>
<keyword evidence="4" id="KW-1185">Reference proteome</keyword>
<gene>
    <name evidence="3" type="ORF">VOP03_08730</name>
</gene>
<proteinExistence type="predicted"/>
<dbReference type="PROSITE" id="PS50968">
    <property type="entry name" value="BIOTINYL_LIPOYL"/>
    <property type="match status" value="1"/>
</dbReference>
<dbReference type="EMBL" id="JAYMGW010000006">
    <property type="protein sequence ID" value="MEC4265428.1"/>
    <property type="molecule type" value="Genomic_DNA"/>
</dbReference>
<dbReference type="SUPFAM" id="SSF51230">
    <property type="entry name" value="Single hybrid motif"/>
    <property type="match status" value="1"/>
</dbReference>
<dbReference type="PANTHER" id="PTHR45266">
    <property type="entry name" value="OXALOACETATE DECARBOXYLASE ALPHA CHAIN"/>
    <property type="match status" value="1"/>
</dbReference>
<dbReference type="CDD" id="cd06850">
    <property type="entry name" value="biotinyl_domain"/>
    <property type="match status" value="1"/>
</dbReference>
<dbReference type="InterPro" id="IPR050709">
    <property type="entry name" value="Biotin_Carboxyl_Carrier/Decarb"/>
</dbReference>
<dbReference type="RefSeq" id="WP_326278447.1">
    <property type="nucleotide sequence ID" value="NZ_JAYKYV010000006.1"/>
</dbReference>
<comment type="caution">
    <text evidence="3">The sequence shown here is derived from an EMBL/GenBank/DDBJ whole genome shotgun (WGS) entry which is preliminary data.</text>
</comment>
<evidence type="ECO:0000256" key="1">
    <source>
        <dbReference type="ARBA" id="ARBA00023267"/>
    </source>
</evidence>
<evidence type="ECO:0000313" key="3">
    <source>
        <dbReference type="EMBL" id="MEC4265428.1"/>
    </source>
</evidence>
<name>A0ABU6IR16_9FLAO</name>
<dbReference type="InterPro" id="IPR000089">
    <property type="entry name" value="Biotin_lipoyl"/>
</dbReference>
<evidence type="ECO:0000259" key="2">
    <source>
        <dbReference type="PROSITE" id="PS50968"/>
    </source>
</evidence>
<accession>A0ABU6IR16</accession>
<keyword evidence="1" id="KW-0092">Biotin</keyword>
<evidence type="ECO:0000313" key="4">
    <source>
        <dbReference type="Proteomes" id="UP001355298"/>
    </source>
</evidence>
<protein>
    <submittedName>
        <fullName evidence="3">Biotin/lipoyl-containing protein</fullName>
    </submittedName>
</protein>
<reference evidence="3 4" key="1">
    <citation type="submission" date="2024-01" db="EMBL/GenBank/DDBJ databases">
        <title>The strains designed SYSU M86414 and SYSU M84420 isolated from the marine sediment in San Sha City (Hainan Province, China).</title>
        <authorList>
            <person name="Guo D."/>
        </authorList>
    </citation>
    <scope>NUCLEOTIDE SEQUENCE [LARGE SCALE GENOMIC DNA]</scope>
    <source>
        <strain evidence="3 4">SYSU M84420</strain>
    </source>
</reference>
<dbReference type="Gene3D" id="2.40.50.100">
    <property type="match status" value="1"/>
</dbReference>
<dbReference type="Pfam" id="PF00364">
    <property type="entry name" value="Biotin_lipoyl"/>
    <property type="match status" value="1"/>
</dbReference>
<sequence>MNDTYTVKVGDDFDFKLSKDTISSLDLIKTGADAFHLLKDGGSYHIKILGSDFNNGTYTISVNGREYQTLIQTPLDELIQKMGFATNGSKNIDYISAPMPGLILDILVEEGQEVEEEEQLLILEAMKMENIITSPRNGVIKKIRVSQGDAVDKKQLLIEFQ</sequence>
<organism evidence="3 4">
    <name type="scientific">Flagellimonas halotolerans</name>
    <dbReference type="NCBI Taxonomy" id="3112164"/>
    <lineage>
        <taxon>Bacteria</taxon>
        <taxon>Pseudomonadati</taxon>
        <taxon>Bacteroidota</taxon>
        <taxon>Flavobacteriia</taxon>
        <taxon>Flavobacteriales</taxon>
        <taxon>Flavobacteriaceae</taxon>
        <taxon>Flagellimonas</taxon>
    </lineage>
</organism>
<dbReference type="Proteomes" id="UP001355298">
    <property type="component" value="Unassembled WGS sequence"/>
</dbReference>